<dbReference type="GO" id="GO:0004725">
    <property type="term" value="F:protein tyrosine phosphatase activity"/>
    <property type="evidence" value="ECO:0007669"/>
    <property type="project" value="UniProtKB-EC"/>
</dbReference>
<evidence type="ECO:0000313" key="9">
    <source>
        <dbReference type="Proteomes" id="UP000678499"/>
    </source>
</evidence>
<dbReference type="GO" id="GO:0005634">
    <property type="term" value="C:nucleus"/>
    <property type="evidence" value="ECO:0007669"/>
    <property type="project" value="TreeGrafter"/>
</dbReference>
<dbReference type="Gene3D" id="3.40.50.12350">
    <property type="match status" value="1"/>
</dbReference>
<accession>A0A7R9C092</accession>
<reference evidence="8" key="1">
    <citation type="submission" date="2020-11" db="EMBL/GenBank/DDBJ databases">
        <authorList>
            <person name="Tran Van P."/>
        </authorList>
    </citation>
    <scope>NUCLEOTIDE SEQUENCE</scope>
</reference>
<keyword evidence="4 7" id="KW-0904">Protein phosphatase</keyword>
<keyword evidence="2 7" id="KW-0378">Hydrolase</keyword>
<dbReference type="EMBL" id="OA892390">
    <property type="protein sequence ID" value="CAD7284901.1"/>
    <property type="molecule type" value="Genomic_DNA"/>
</dbReference>
<evidence type="ECO:0000256" key="6">
    <source>
        <dbReference type="PIRSR" id="PIRSR628472-2"/>
    </source>
</evidence>
<evidence type="ECO:0000256" key="2">
    <source>
        <dbReference type="ARBA" id="ARBA00022801"/>
    </source>
</evidence>
<evidence type="ECO:0000256" key="3">
    <source>
        <dbReference type="ARBA" id="ARBA00022842"/>
    </source>
</evidence>
<dbReference type="PANTHER" id="PTHR10190">
    <property type="entry name" value="EYES ABSENT"/>
    <property type="match status" value="1"/>
</dbReference>
<evidence type="ECO:0000256" key="7">
    <source>
        <dbReference type="RuleBase" id="RU362036"/>
    </source>
</evidence>
<dbReference type="AlphaFoldDB" id="A0A7R9C092"/>
<protein>
    <recommendedName>
        <fullName evidence="7">Eyes absent homolog</fullName>
        <ecNumber evidence="7">3.1.3.48</ecNumber>
    </recommendedName>
</protein>
<dbReference type="OrthoDB" id="167668at2759"/>
<dbReference type="GO" id="GO:0046872">
    <property type="term" value="F:metal ion binding"/>
    <property type="evidence" value="ECO:0007669"/>
    <property type="project" value="UniProtKB-KW"/>
</dbReference>
<organism evidence="8">
    <name type="scientific">Notodromas monacha</name>
    <dbReference type="NCBI Taxonomy" id="399045"/>
    <lineage>
        <taxon>Eukaryota</taxon>
        <taxon>Metazoa</taxon>
        <taxon>Ecdysozoa</taxon>
        <taxon>Arthropoda</taxon>
        <taxon>Crustacea</taxon>
        <taxon>Oligostraca</taxon>
        <taxon>Ostracoda</taxon>
        <taxon>Podocopa</taxon>
        <taxon>Podocopida</taxon>
        <taxon>Cypridocopina</taxon>
        <taxon>Cypridoidea</taxon>
        <taxon>Cyprididae</taxon>
        <taxon>Notodromas</taxon>
    </lineage>
</organism>
<proteinExistence type="inferred from homology"/>
<dbReference type="Proteomes" id="UP000678499">
    <property type="component" value="Unassembled WGS sequence"/>
</dbReference>
<feature type="binding site" evidence="6">
    <location>
        <position position="66"/>
    </location>
    <ligand>
        <name>Mg(2+)</name>
        <dbReference type="ChEBI" id="CHEBI:18420"/>
    </ligand>
</feature>
<dbReference type="EC" id="3.1.3.48" evidence="7"/>
<sequence>MRPNCANVLVTTTQLVPAVSKVLLYGLGGVFPLENIYSATKVGKDSCFERVMARFGRKCTFVVIGDGNDEEAAAKKLNFPFWRISSHKDLDALHNVLTLGFL</sequence>
<comment type="cofactor">
    <cofactor evidence="6 7">
        <name>Mg(2+)</name>
        <dbReference type="ChEBI" id="CHEBI:18420"/>
    </cofactor>
    <text evidence="6 7">Binds 1 Mg(2+) ion per subunit.</text>
</comment>
<comment type="similarity">
    <text evidence="1 7">Belongs to the HAD-like hydrolase superfamily. EYA family.</text>
</comment>
<evidence type="ECO:0000256" key="5">
    <source>
        <dbReference type="ARBA" id="ARBA00051722"/>
    </source>
</evidence>
<dbReference type="GO" id="GO:0045739">
    <property type="term" value="P:positive regulation of DNA repair"/>
    <property type="evidence" value="ECO:0007669"/>
    <property type="project" value="TreeGrafter"/>
</dbReference>
<dbReference type="EMBL" id="CAJPEX010010353">
    <property type="protein sequence ID" value="CAG0925053.1"/>
    <property type="molecule type" value="Genomic_DNA"/>
</dbReference>
<keyword evidence="9" id="KW-1185">Reference proteome</keyword>
<keyword evidence="3 6" id="KW-0460">Magnesium</keyword>
<dbReference type="GO" id="GO:0030154">
    <property type="term" value="P:cell differentiation"/>
    <property type="evidence" value="ECO:0007669"/>
    <property type="project" value="TreeGrafter"/>
</dbReference>
<dbReference type="InterPro" id="IPR028472">
    <property type="entry name" value="EYA"/>
</dbReference>
<evidence type="ECO:0000313" key="8">
    <source>
        <dbReference type="EMBL" id="CAD7284901.1"/>
    </source>
</evidence>
<dbReference type="InterPro" id="IPR038102">
    <property type="entry name" value="EYA_dom_sf"/>
</dbReference>
<evidence type="ECO:0000256" key="4">
    <source>
        <dbReference type="ARBA" id="ARBA00022912"/>
    </source>
</evidence>
<keyword evidence="7" id="KW-0804">Transcription</keyword>
<dbReference type="PANTHER" id="PTHR10190:SF16">
    <property type="entry name" value="DEVELOPMENTAL PROTEIN EYES ABSENT"/>
    <property type="match status" value="1"/>
</dbReference>
<evidence type="ECO:0000256" key="1">
    <source>
        <dbReference type="ARBA" id="ARBA00010501"/>
    </source>
</evidence>
<comment type="catalytic activity">
    <reaction evidence="5 7">
        <text>O-phospho-L-tyrosyl-[protein] + H2O = L-tyrosyl-[protein] + phosphate</text>
        <dbReference type="Rhea" id="RHEA:10684"/>
        <dbReference type="Rhea" id="RHEA-COMP:10136"/>
        <dbReference type="Rhea" id="RHEA-COMP:20101"/>
        <dbReference type="ChEBI" id="CHEBI:15377"/>
        <dbReference type="ChEBI" id="CHEBI:43474"/>
        <dbReference type="ChEBI" id="CHEBI:46858"/>
        <dbReference type="ChEBI" id="CHEBI:61978"/>
        <dbReference type="EC" id="3.1.3.48"/>
    </reaction>
</comment>
<name>A0A7R9C092_9CRUS</name>
<dbReference type="GO" id="GO:2001240">
    <property type="term" value="P:negative regulation of extrinsic apoptotic signaling pathway in absence of ligand"/>
    <property type="evidence" value="ECO:0007669"/>
    <property type="project" value="TreeGrafter"/>
</dbReference>
<keyword evidence="7" id="KW-0805">Transcription regulation</keyword>
<gene>
    <name evidence="8" type="ORF">NMOB1V02_LOCUS12503</name>
</gene>
<keyword evidence="6 7" id="KW-0479">Metal-binding</keyword>